<evidence type="ECO:0000256" key="1">
    <source>
        <dbReference type="SAM" id="Phobius"/>
    </source>
</evidence>
<keyword evidence="1" id="KW-1133">Transmembrane helix</keyword>
<dbReference type="EMBL" id="RAWM01000070">
    <property type="protein sequence ID" value="RKH65535.1"/>
    <property type="molecule type" value="Genomic_DNA"/>
</dbReference>
<organism evidence="2 3">
    <name type="scientific">Corallococcus interemptor</name>
    <dbReference type="NCBI Taxonomy" id="2316720"/>
    <lineage>
        <taxon>Bacteria</taxon>
        <taxon>Pseudomonadati</taxon>
        <taxon>Myxococcota</taxon>
        <taxon>Myxococcia</taxon>
        <taxon>Myxococcales</taxon>
        <taxon>Cystobacterineae</taxon>
        <taxon>Myxococcaceae</taxon>
        <taxon>Corallococcus</taxon>
    </lineage>
</organism>
<name>A0A3A8QGX7_9BACT</name>
<sequence length="134" mass="14317">MWPVLVAFILLLPAIFVMTLIVANIAMAVEMARAGVDPQDSEAIRAVTEQLWPMSWLHVAVIMTSSLLVMLAALLGGFLSPKPLKERLRLGTGTALPSWAWGAALVGCFTVGQALESLSVLAGVWNYAVALKSL</sequence>
<proteinExistence type="predicted"/>
<reference evidence="3" key="1">
    <citation type="submission" date="2018-09" db="EMBL/GenBank/DDBJ databases">
        <authorList>
            <person name="Livingstone P.G."/>
            <person name="Whitworth D.E."/>
        </authorList>
    </citation>
    <scope>NUCLEOTIDE SEQUENCE [LARGE SCALE GENOMIC DNA]</scope>
    <source>
        <strain evidence="3">AB047A</strain>
    </source>
</reference>
<comment type="caution">
    <text evidence="2">The sequence shown here is derived from an EMBL/GenBank/DDBJ whole genome shotgun (WGS) entry which is preliminary data.</text>
</comment>
<keyword evidence="3" id="KW-1185">Reference proteome</keyword>
<protein>
    <submittedName>
        <fullName evidence="2">Uncharacterized protein</fullName>
    </submittedName>
</protein>
<dbReference type="AlphaFoldDB" id="A0A3A8QGX7"/>
<keyword evidence="1" id="KW-0472">Membrane</keyword>
<evidence type="ECO:0000313" key="3">
    <source>
        <dbReference type="Proteomes" id="UP000282656"/>
    </source>
</evidence>
<feature type="transmembrane region" description="Helical" evidence="1">
    <location>
        <begin position="56"/>
        <end position="79"/>
    </location>
</feature>
<evidence type="ECO:0000313" key="2">
    <source>
        <dbReference type="EMBL" id="RKH65535.1"/>
    </source>
</evidence>
<gene>
    <name evidence="2" type="ORF">D7X96_23550</name>
</gene>
<dbReference type="Proteomes" id="UP000282656">
    <property type="component" value="Unassembled WGS sequence"/>
</dbReference>
<accession>A0A3A8QGX7</accession>
<keyword evidence="1" id="KW-0812">Transmembrane</keyword>